<gene>
    <name evidence="2" type="ORF">DCF25_14385</name>
</gene>
<dbReference type="PANTHER" id="PTHR12788:SF10">
    <property type="entry name" value="PROTEIN-TYROSINE SULFOTRANSFERASE"/>
    <property type="match status" value="1"/>
</dbReference>
<dbReference type="InterPro" id="IPR026634">
    <property type="entry name" value="TPST-like"/>
</dbReference>
<sequence length="340" mass="38956">MVAQLDSLYIRTSLSKTLTRLLSYVCFEGRPLTTKGQWINSLVFPFLALQKRLPQMKQVYKPIFIVGTGRSGTTVLGTILSMHRHVGFLNEPKALWHAIYPSEDLVGSYSRGVAKYRLDGTDASPKVRRAAHRLFGAYLALSSSRRVVDKYPELVFRVPFVRALFPDAKFIFLVRNGWDTCQSIDGWSQRMGVEVEAETHDWWGVDNRKWNLLWDQVIHRNKAIRGPSLEQHSLENPLDMAALEWIVSMREGLAMMEQLPNDTYMMHYEDLVASPRKSLAKLAAFCELPPDERFLDYATQRLKPAPPKHDIEIHPAIRPYFEETMVALGYDSTRAACAIR</sequence>
<reference evidence="2 3" key="2">
    <citation type="submission" date="2018-06" db="EMBL/GenBank/DDBJ databases">
        <title>Metagenomic assembly of (sub)arctic Cyanobacteria and their associated microbiome from non-axenic cultures.</title>
        <authorList>
            <person name="Baurain D."/>
        </authorList>
    </citation>
    <scope>NUCLEOTIDE SEQUENCE [LARGE SCALE GENOMIC DNA]</scope>
    <source>
        <strain evidence="2">ULC129bin1</strain>
    </source>
</reference>
<comment type="caution">
    <text evidence="2">The sequence shown here is derived from an EMBL/GenBank/DDBJ whole genome shotgun (WGS) entry which is preliminary data.</text>
</comment>
<organism evidence="2 3">
    <name type="scientific">Leptolyngbya foveolarum</name>
    <dbReference type="NCBI Taxonomy" id="47253"/>
    <lineage>
        <taxon>Bacteria</taxon>
        <taxon>Bacillati</taxon>
        <taxon>Cyanobacteriota</taxon>
        <taxon>Cyanophyceae</taxon>
        <taxon>Leptolyngbyales</taxon>
        <taxon>Leptolyngbyaceae</taxon>
        <taxon>Leptolyngbya group</taxon>
        <taxon>Leptolyngbya</taxon>
    </lineage>
</organism>
<dbReference type="GO" id="GO:0008476">
    <property type="term" value="F:protein-tyrosine sulfotransferase activity"/>
    <property type="evidence" value="ECO:0007669"/>
    <property type="project" value="InterPro"/>
</dbReference>
<dbReference type="PANTHER" id="PTHR12788">
    <property type="entry name" value="PROTEIN-TYROSINE SULFOTRANSFERASE 2"/>
    <property type="match status" value="1"/>
</dbReference>
<protein>
    <submittedName>
        <fullName evidence="2">Sulfotransferase</fullName>
    </submittedName>
</protein>
<dbReference type="AlphaFoldDB" id="A0A2W4UDJ2"/>
<evidence type="ECO:0000256" key="1">
    <source>
        <dbReference type="ARBA" id="ARBA00022679"/>
    </source>
</evidence>
<dbReference type="SUPFAM" id="SSF52540">
    <property type="entry name" value="P-loop containing nucleoside triphosphate hydrolases"/>
    <property type="match status" value="1"/>
</dbReference>
<proteinExistence type="predicted"/>
<dbReference type="EMBL" id="QBMC01000101">
    <property type="protein sequence ID" value="PZO14859.1"/>
    <property type="molecule type" value="Genomic_DNA"/>
</dbReference>
<dbReference type="Pfam" id="PF13469">
    <property type="entry name" value="Sulfotransfer_3"/>
    <property type="match status" value="1"/>
</dbReference>
<name>A0A2W4UDJ2_9CYAN</name>
<evidence type="ECO:0000313" key="2">
    <source>
        <dbReference type="EMBL" id="PZO14859.1"/>
    </source>
</evidence>
<accession>A0A2W4UDJ2</accession>
<keyword evidence="1 2" id="KW-0808">Transferase</keyword>
<dbReference type="InterPro" id="IPR027417">
    <property type="entry name" value="P-loop_NTPase"/>
</dbReference>
<reference evidence="3" key="1">
    <citation type="submission" date="2018-04" db="EMBL/GenBank/DDBJ databases">
        <authorList>
            <person name="Cornet L."/>
        </authorList>
    </citation>
    <scope>NUCLEOTIDE SEQUENCE [LARGE SCALE GENOMIC DNA]</scope>
</reference>
<dbReference type="Proteomes" id="UP000249354">
    <property type="component" value="Unassembled WGS sequence"/>
</dbReference>
<dbReference type="Gene3D" id="3.40.50.300">
    <property type="entry name" value="P-loop containing nucleotide triphosphate hydrolases"/>
    <property type="match status" value="1"/>
</dbReference>
<evidence type="ECO:0000313" key="3">
    <source>
        <dbReference type="Proteomes" id="UP000249354"/>
    </source>
</evidence>